<accession>B5EAV2</accession>
<gene>
    <name evidence="3" type="ordered locus">Gbem_0382</name>
</gene>
<dbReference type="KEGG" id="gbm:Gbem_0382"/>
<name>B5EAV2_CITBB</name>
<evidence type="ECO:0000313" key="4">
    <source>
        <dbReference type="Proteomes" id="UP000008825"/>
    </source>
</evidence>
<dbReference type="AlphaFoldDB" id="B5EAV2"/>
<evidence type="ECO:0000256" key="1">
    <source>
        <dbReference type="SAM" id="SignalP"/>
    </source>
</evidence>
<reference evidence="3 4" key="1">
    <citation type="submission" date="2008-07" db="EMBL/GenBank/DDBJ databases">
        <title>Complete sequence of Geobacter bemidjiensis BEM.</title>
        <authorList>
            <consortium name="US DOE Joint Genome Institute"/>
            <person name="Lucas S."/>
            <person name="Copeland A."/>
            <person name="Lapidus A."/>
            <person name="Glavina del Rio T."/>
            <person name="Dalin E."/>
            <person name="Tice H."/>
            <person name="Bruce D."/>
            <person name="Goodwin L."/>
            <person name="Pitluck S."/>
            <person name="Kiss H."/>
            <person name="Brettin T."/>
            <person name="Detter J.C."/>
            <person name="Han C."/>
            <person name="Kuske C.R."/>
            <person name="Schmutz J."/>
            <person name="Larimer F."/>
            <person name="Land M."/>
            <person name="Hauser L."/>
            <person name="Kyrpides N."/>
            <person name="Lykidis A."/>
            <person name="Lovley D."/>
            <person name="Richardson P."/>
        </authorList>
    </citation>
    <scope>NUCLEOTIDE SEQUENCE [LARGE SCALE GENOMIC DNA]</scope>
    <source>
        <strain evidence="4">ATCC BAA-1014 / DSM 16622 / JCM 12645 / Bem</strain>
    </source>
</reference>
<keyword evidence="1" id="KW-0732">Signal</keyword>
<organism evidence="3 4">
    <name type="scientific">Citrifermentans bemidjiense (strain ATCC BAA-1014 / DSM 16622 / JCM 12645 / Bem)</name>
    <name type="common">Geobacter bemidjiensis</name>
    <dbReference type="NCBI Taxonomy" id="404380"/>
    <lineage>
        <taxon>Bacteria</taxon>
        <taxon>Pseudomonadati</taxon>
        <taxon>Thermodesulfobacteriota</taxon>
        <taxon>Desulfuromonadia</taxon>
        <taxon>Geobacterales</taxon>
        <taxon>Geobacteraceae</taxon>
        <taxon>Citrifermentans</taxon>
    </lineage>
</organism>
<feature type="chain" id="PRO_5002832353" evidence="1">
    <location>
        <begin position="31"/>
        <end position="211"/>
    </location>
</feature>
<feature type="signal peptide" evidence="1">
    <location>
        <begin position="1"/>
        <end position="30"/>
    </location>
</feature>
<evidence type="ECO:0000313" key="3">
    <source>
        <dbReference type="EMBL" id="ACH37411.1"/>
    </source>
</evidence>
<proteinExistence type="predicted"/>
<protein>
    <submittedName>
        <fullName evidence="3">PEP motif-containing protein, putative exosortase substrate</fullName>
    </submittedName>
</protein>
<dbReference type="RefSeq" id="WP_012528819.1">
    <property type="nucleotide sequence ID" value="NC_011146.1"/>
</dbReference>
<reference evidence="3 4" key="2">
    <citation type="journal article" date="2010" name="BMC Genomics">
        <title>The genome of Geobacter bemidjiensis, exemplar for the subsurface clade of Geobacter species that predominate in Fe(III)-reducing subsurface environments.</title>
        <authorList>
            <person name="Aklujkar M."/>
            <person name="Young N.D."/>
            <person name="Holmes D."/>
            <person name="Chavan M."/>
            <person name="Risso C."/>
            <person name="Kiss H.E."/>
            <person name="Han C.S."/>
            <person name="Land M.L."/>
            <person name="Lovley D.R."/>
        </authorList>
    </citation>
    <scope>NUCLEOTIDE SEQUENCE [LARGE SCALE GENOMIC DNA]</scope>
    <source>
        <strain evidence="4">ATCC BAA-1014 / DSM 16622 / JCM 12645 / Bem</strain>
    </source>
</reference>
<sequence>MKTRITNMLRLSFAAVSALAILWTAVPAGATFVVDPNPGGISFYLNNEMISPNHFTGNVGGNDISYPAIDVVTMGAVTVASGYANIKQSGTDLLTSLTFTPLGEEKYGDFSFRGQLVSAGTIQVNVTNQNGVNTGLTFDIDQARRNFERIGIVSPDGDWIDAVNISFAEGFEQVKQIDFSPQAAPIPEPSTFILLAFGLAGVGLLRKRSKA</sequence>
<keyword evidence="4" id="KW-1185">Reference proteome</keyword>
<feature type="domain" description="Ice-binding protein C-terminal" evidence="2">
    <location>
        <begin position="185"/>
        <end position="207"/>
    </location>
</feature>
<dbReference type="OrthoDB" id="9918321at2"/>
<evidence type="ECO:0000259" key="2">
    <source>
        <dbReference type="Pfam" id="PF07589"/>
    </source>
</evidence>
<dbReference type="Proteomes" id="UP000008825">
    <property type="component" value="Chromosome"/>
</dbReference>
<dbReference type="InterPro" id="IPR013424">
    <property type="entry name" value="Ice-binding_C"/>
</dbReference>
<dbReference type="NCBIfam" id="TIGR02595">
    <property type="entry name" value="PEP_CTERM"/>
    <property type="match status" value="1"/>
</dbReference>
<dbReference type="HOGENOM" id="CLU_1308648_0_0_7"/>
<dbReference type="Pfam" id="PF07589">
    <property type="entry name" value="PEP-CTERM"/>
    <property type="match status" value="1"/>
</dbReference>
<dbReference type="EMBL" id="CP001124">
    <property type="protein sequence ID" value="ACH37411.1"/>
    <property type="molecule type" value="Genomic_DNA"/>
</dbReference>